<gene>
    <name evidence="1" type="ORF">C5C04_08810</name>
    <name evidence="2" type="ORF">C5C40_11935</name>
</gene>
<dbReference type="Proteomes" id="UP000239698">
    <property type="component" value="Unassembled WGS sequence"/>
</dbReference>
<evidence type="ECO:0000313" key="3">
    <source>
        <dbReference type="Proteomes" id="UP000237881"/>
    </source>
</evidence>
<proteinExistence type="predicted"/>
<name>A0ABD6W8K0_RATRA</name>
<dbReference type="Proteomes" id="UP000237881">
    <property type="component" value="Unassembled WGS sequence"/>
</dbReference>
<reference evidence="3 4" key="1">
    <citation type="submission" date="2018-02" db="EMBL/GenBank/DDBJ databases">
        <title>Bacteriophage NCPPB3778 and a type I-E CRISPR drive the evolution of the US Biological Select Agent, Rathayibacter toxicus.</title>
        <authorList>
            <person name="Davis E.W.II."/>
            <person name="Tabima J.F."/>
            <person name="Weisberg A.J."/>
            <person name="Lopes L.D."/>
            <person name="Wiseman M.S."/>
            <person name="Wiseman M.S."/>
            <person name="Pupko T."/>
            <person name="Belcher M.S."/>
            <person name="Sechler A.J."/>
            <person name="Tancos M.A."/>
            <person name="Schroeder B.K."/>
            <person name="Murray T.D."/>
            <person name="Luster D.G."/>
            <person name="Schneider W.L."/>
            <person name="Rogers E."/>
            <person name="Andreote F.D."/>
            <person name="Grunwald N.J."/>
            <person name="Putnam M.L."/>
            <person name="Chang J.H."/>
        </authorList>
    </citation>
    <scope>NUCLEOTIDE SEQUENCE [LARGE SCALE GENOMIC DNA]</scope>
    <source>
        <strain evidence="2 4">AY1D6</strain>
        <strain evidence="1 3">AY1I9</strain>
    </source>
</reference>
<protein>
    <submittedName>
        <fullName evidence="1">Uncharacterized protein</fullName>
    </submittedName>
</protein>
<keyword evidence="4" id="KW-1185">Reference proteome</keyword>
<organism evidence="1 3">
    <name type="scientific">Rathayibacter rathayi</name>
    <name type="common">Corynebacterium rathayi</name>
    <dbReference type="NCBI Taxonomy" id="33887"/>
    <lineage>
        <taxon>Bacteria</taxon>
        <taxon>Bacillati</taxon>
        <taxon>Actinomycetota</taxon>
        <taxon>Actinomycetes</taxon>
        <taxon>Micrococcales</taxon>
        <taxon>Microbacteriaceae</taxon>
        <taxon>Rathayibacter</taxon>
    </lineage>
</organism>
<dbReference type="EMBL" id="PSVT01000028">
    <property type="protein sequence ID" value="PPH75086.1"/>
    <property type="molecule type" value="Genomic_DNA"/>
</dbReference>
<dbReference type="EMBL" id="PSUL01000018">
    <property type="protein sequence ID" value="PPF13818.1"/>
    <property type="molecule type" value="Genomic_DNA"/>
</dbReference>
<accession>A0ABD6W8K0</accession>
<evidence type="ECO:0000313" key="1">
    <source>
        <dbReference type="EMBL" id="PPF13818.1"/>
    </source>
</evidence>
<evidence type="ECO:0000313" key="4">
    <source>
        <dbReference type="Proteomes" id="UP000239698"/>
    </source>
</evidence>
<comment type="caution">
    <text evidence="1">The sequence shown here is derived from an EMBL/GenBank/DDBJ whole genome shotgun (WGS) entry which is preliminary data.</text>
</comment>
<sequence>MILAVSVKTILFRDGKTMNFQKNLTNRRADLLNEAVTLHRRFPYAVLAALLIFDVGAESDGTERRKPTFLNAGPRLRLFTGRQDPAGRDEQYEKFYVLLADLNDSAPSIRAFEANDLTTEVPLTEAFDTLVALIGERNFDLYEGLDGHVTKA</sequence>
<dbReference type="KEGG" id="rry:C1O28_14020"/>
<dbReference type="AlphaFoldDB" id="A0ABD6W8K0"/>
<evidence type="ECO:0000313" key="2">
    <source>
        <dbReference type="EMBL" id="PPH75086.1"/>
    </source>
</evidence>